<dbReference type="InterPro" id="IPR005743">
    <property type="entry name" value="GyrA"/>
</dbReference>
<name>A0A516TPL8_9BACT</name>
<dbReference type="SUPFAM" id="SSF101904">
    <property type="entry name" value="GyrA/ParC C-terminal domain-like"/>
    <property type="match status" value="1"/>
</dbReference>
<dbReference type="FunFam" id="3.30.1360.40:FF:000002">
    <property type="entry name" value="DNA gyrase subunit A"/>
    <property type="match status" value="1"/>
</dbReference>
<gene>
    <name evidence="9" type="primary">gyrA</name>
    <name evidence="12" type="ORF">kam1_1978</name>
</gene>
<dbReference type="Proteomes" id="UP000315925">
    <property type="component" value="Chromosome"/>
</dbReference>
<dbReference type="STRING" id="1202785.A946_02400"/>
<dbReference type="Gene3D" id="3.30.1360.40">
    <property type="match status" value="1"/>
</dbReference>
<dbReference type="PANTHER" id="PTHR43493:SF5">
    <property type="entry name" value="DNA GYRASE SUBUNIT A, CHLOROPLASTIC_MITOCHONDRIAL"/>
    <property type="match status" value="1"/>
</dbReference>
<comment type="catalytic activity">
    <reaction evidence="1 9 10">
        <text>ATP-dependent breakage, passage and rejoining of double-stranded DNA.</text>
        <dbReference type="EC" id="5.6.2.2"/>
    </reaction>
</comment>
<comment type="subcellular location">
    <subcellularLocation>
        <location evidence="9">Cytoplasm</location>
    </subcellularLocation>
</comment>
<dbReference type="EC" id="5.6.2.2" evidence="9"/>
<evidence type="ECO:0000256" key="8">
    <source>
        <dbReference type="ARBA" id="ARBA00063644"/>
    </source>
</evidence>
<dbReference type="EMBL" id="CP037899">
    <property type="protein sequence ID" value="QDQ43188.1"/>
    <property type="molecule type" value="Genomic_DNA"/>
</dbReference>
<comment type="similarity">
    <text evidence="2 9">Belongs to the type II topoisomerase GyrA/ParC subunit family.</text>
</comment>
<evidence type="ECO:0000256" key="9">
    <source>
        <dbReference type="HAMAP-Rule" id="MF_01897"/>
    </source>
</evidence>
<dbReference type="Gene3D" id="3.90.199.10">
    <property type="entry name" value="Topoisomerase II, domain 5"/>
    <property type="match status" value="1"/>
</dbReference>
<dbReference type="RefSeq" id="WP_143958408.1">
    <property type="nucleotide sequence ID" value="NZ_CP037899.1"/>
</dbReference>
<feature type="domain" description="Topo IIA-type catalytic" evidence="11">
    <location>
        <begin position="45"/>
        <end position="532"/>
    </location>
</feature>
<evidence type="ECO:0000256" key="7">
    <source>
        <dbReference type="ARBA" id="ARBA00023235"/>
    </source>
</evidence>
<keyword evidence="4 9" id="KW-0067">ATP-binding</keyword>
<dbReference type="GO" id="GO:0005694">
    <property type="term" value="C:chromosome"/>
    <property type="evidence" value="ECO:0007669"/>
    <property type="project" value="InterPro"/>
</dbReference>
<comment type="subunit">
    <text evidence="8">Heterotetramer composed of ParC and ParE.</text>
</comment>
<dbReference type="NCBIfam" id="TIGR01063">
    <property type="entry name" value="gyrA"/>
    <property type="match status" value="1"/>
</dbReference>
<evidence type="ECO:0000256" key="4">
    <source>
        <dbReference type="ARBA" id="ARBA00022840"/>
    </source>
</evidence>
<dbReference type="InterPro" id="IPR050220">
    <property type="entry name" value="Type_II_DNA_Topoisomerases"/>
</dbReference>
<dbReference type="GO" id="GO:0003677">
    <property type="term" value="F:DNA binding"/>
    <property type="evidence" value="ECO:0007669"/>
    <property type="project" value="UniProtKB-UniRule"/>
</dbReference>
<dbReference type="GO" id="GO:0005737">
    <property type="term" value="C:cytoplasm"/>
    <property type="evidence" value="ECO:0007669"/>
    <property type="project" value="UniProtKB-SubCell"/>
</dbReference>
<dbReference type="PROSITE" id="PS52040">
    <property type="entry name" value="TOPO_IIA"/>
    <property type="match status" value="1"/>
</dbReference>
<dbReference type="SUPFAM" id="SSF56719">
    <property type="entry name" value="Type II DNA topoisomerase"/>
    <property type="match status" value="1"/>
</dbReference>
<evidence type="ECO:0000256" key="2">
    <source>
        <dbReference type="ARBA" id="ARBA00008263"/>
    </source>
</evidence>
<dbReference type="CDD" id="cd00187">
    <property type="entry name" value="TOP4c"/>
    <property type="match status" value="1"/>
</dbReference>
<dbReference type="GO" id="GO:0006265">
    <property type="term" value="P:DNA topological change"/>
    <property type="evidence" value="ECO:0007669"/>
    <property type="project" value="UniProtKB-UniRule"/>
</dbReference>
<protein>
    <recommendedName>
        <fullName evidence="9">DNA gyrase subunit A</fullName>
        <ecNumber evidence="9">5.6.2.2</ecNumber>
    </recommendedName>
</protein>
<dbReference type="GO" id="GO:0005524">
    <property type="term" value="F:ATP binding"/>
    <property type="evidence" value="ECO:0007669"/>
    <property type="project" value="UniProtKB-UniRule"/>
</dbReference>
<keyword evidence="3 9" id="KW-0547">Nucleotide-binding</keyword>
<keyword evidence="5 9" id="KW-0799">Topoisomerase</keyword>
<evidence type="ECO:0000259" key="11">
    <source>
        <dbReference type="PROSITE" id="PS52040"/>
    </source>
</evidence>
<keyword evidence="7 9" id="KW-0413">Isomerase</keyword>
<feature type="short sequence motif" description="GyrA-box" evidence="9">
    <location>
        <begin position="559"/>
        <end position="565"/>
    </location>
</feature>
<evidence type="ECO:0000256" key="10">
    <source>
        <dbReference type="PROSITE-ProRule" id="PRU01384"/>
    </source>
</evidence>
<evidence type="ECO:0000256" key="5">
    <source>
        <dbReference type="ARBA" id="ARBA00023029"/>
    </source>
</evidence>
<dbReference type="InterPro" id="IPR013757">
    <property type="entry name" value="Topo_IIA_A_a_sf"/>
</dbReference>
<evidence type="ECO:0000313" key="12">
    <source>
        <dbReference type="EMBL" id="QDQ43188.1"/>
    </source>
</evidence>
<organism evidence="12 13">
    <name type="scientific">Methylacidiphilum kamchatkense Kam1</name>
    <dbReference type="NCBI Taxonomy" id="1202785"/>
    <lineage>
        <taxon>Bacteria</taxon>
        <taxon>Pseudomonadati</taxon>
        <taxon>Verrucomicrobiota</taxon>
        <taxon>Methylacidiphilae</taxon>
        <taxon>Methylacidiphilales</taxon>
        <taxon>Methylacidiphilaceae</taxon>
        <taxon>Methylacidiphilum (ex Ratnadevi et al. 2023)</taxon>
    </lineage>
</organism>
<evidence type="ECO:0000256" key="1">
    <source>
        <dbReference type="ARBA" id="ARBA00000185"/>
    </source>
</evidence>
<dbReference type="GO" id="GO:0006261">
    <property type="term" value="P:DNA-templated DNA replication"/>
    <property type="evidence" value="ECO:0007669"/>
    <property type="project" value="UniProtKB-UniRule"/>
</dbReference>
<dbReference type="InterPro" id="IPR013758">
    <property type="entry name" value="Topo_IIA_A/C_ab"/>
</dbReference>
<reference evidence="13" key="1">
    <citation type="submission" date="2019-03" db="EMBL/GenBank/DDBJ databases">
        <title>Complete genome of Methylacidiphilum kamchatkense Kam1.</title>
        <authorList>
            <person name="Kruse T."/>
            <person name="Murarilal Ratnadevi C."/>
            <person name="Erikstad H.-A."/>
            <person name="Birkeland N.-K."/>
        </authorList>
    </citation>
    <scope>NUCLEOTIDE SEQUENCE [LARGE SCALE GENOMIC DNA]</scope>
    <source>
        <strain evidence="13">kam1</strain>
    </source>
</reference>
<dbReference type="Gene3D" id="2.120.10.90">
    <property type="entry name" value="DNA gyrase/topoisomerase IV, subunit A, C-terminal"/>
    <property type="match status" value="1"/>
</dbReference>
<keyword evidence="6 9" id="KW-0238">DNA-binding</keyword>
<feature type="active site" description="O-(5'-phospho-DNA)-tyrosine intermediate" evidence="9 10">
    <location>
        <position position="133"/>
    </location>
</feature>
<sequence>MAQNSENNEQLSIRDNSSVRMVDVSEEMKSCFLDYAMSVIISRALPDVRDGLKPSQRRILFAMHELGLAPNRKHLKCAKIVGETMGNFHPHGDQAIYPTLVHMAQPWAMREVLIDGQGNFGSIEGDPPAAMRYTEARLSPAGALLMADMEKDTVDFVPNYDETQMEPAVFPAAFPNLIVNGGTGIAVGMATNIPPHNLSETIDALVALIDQPGLSAEDLLKYIQGPDFPTGGVILGKEGIVSYFTTGRGSLKVRGEVHFEELRGGKSAIVIDEIPYNVNRASLVEKIGELVNQKIIPEIADIRDESDENTRVVIELKRDAIPKVVINNLYKHTPLQTTFAVNMVAIDRLRPKSLNLKELLFCYLDHRHDVIVRRTRFDLNKALERAEILEGFLIALSQLEDFIRLIRESTNREEARKKLLELKFSTRLLETLGIFIAQDRITEEGVYSLSLRQVEAILDLRLYQLTGLERGKIASEYAELLEKIEQFKEILGSEEKIWALIKQELLAVKEKYGNPRKTKILQEAGEVSFEDLVANQRVVITLTHNGFIKRTNLDNYRSQRRGGRGVVGMATQEVGKEEEQDFVENLINASTHDYLLFFTTDGRVYIQRVYEIPEKERASKGKNIVNFLELKPTEEIASMLRIVANSEVSDSRETSWDKNDYIFFCTKKGRVKKTPVADFQNIRKGGITAISIEENDKLIDCMFTDGQKDIVLITKEGQSIRFSETQVRSMGRNAAGVIGINLREGDEVVGAAVVDERATLLVVGEKGIGKRTSFEEYRRQKRGGYGIKTMKTTEKTGKVVSARTVFEEDELMLLTLKGNVIRIKVKDLRKTGRNTQGVRLVQLDSDDKVTSIARVVPEKRKVKSLCFLNCFDTVP</sequence>
<dbReference type="Pfam" id="PF00521">
    <property type="entry name" value="DNA_topoisoIV"/>
    <property type="match status" value="1"/>
</dbReference>
<dbReference type="NCBIfam" id="NF004044">
    <property type="entry name" value="PRK05561.1"/>
    <property type="match status" value="1"/>
</dbReference>
<dbReference type="AlphaFoldDB" id="A0A516TPL8"/>
<dbReference type="HAMAP" id="MF_01897">
    <property type="entry name" value="GyrA"/>
    <property type="match status" value="1"/>
</dbReference>
<dbReference type="Pfam" id="PF03989">
    <property type="entry name" value="DNA_gyraseA_C"/>
    <property type="match status" value="6"/>
</dbReference>
<evidence type="ECO:0000313" key="13">
    <source>
        <dbReference type="Proteomes" id="UP000315925"/>
    </source>
</evidence>
<dbReference type="GO" id="GO:0034335">
    <property type="term" value="F:DNA negative supercoiling activity"/>
    <property type="evidence" value="ECO:0007669"/>
    <property type="project" value="UniProtKB-ARBA"/>
</dbReference>
<dbReference type="GO" id="GO:0009330">
    <property type="term" value="C:DNA topoisomerase type II (double strand cut, ATP-hydrolyzing) complex"/>
    <property type="evidence" value="ECO:0007669"/>
    <property type="project" value="TreeGrafter"/>
</dbReference>
<dbReference type="SMART" id="SM00434">
    <property type="entry name" value="TOP4c"/>
    <property type="match status" value="1"/>
</dbReference>
<dbReference type="KEGG" id="mkc:kam1_1978"/>
<evidence type="ECO:0000256" key="3">
    <source>
        <dbReference type="ARBA" id="ARBA00022741"/>
    </source>
</evidence>
<comment type="function">
    <text evidence="9">A type II topoisomerase that negatively supercoils closed circular double-stranded (ds) DNA in an ATP-dependent manner to modulate DNA topology and maintain chromosomes in an underwound state. Negative supercoiling favors strand separation, and DNA replication, transcription, recombination and repair, all of which involve strand separation. Also able to catalyze the interconversion of other topological isomers of dsDNA rings, including catenanes and knotted rings. Type II topoisomerases break and join 2 DNA strands simultaneously in an ATP-dependent manner.</text>
</comment>
<comment type="miscellaneous">
    <text evidence="9">Few gyrases are as efficient as E.coli at forming negative supercoils. Not all organisms have 2 type II topoisomerases; in organisms with a single type II topoisomerase this enzyme also has to decatenate newly replicated chromosomes.</text>
</comment>
<dbReference type="FunFam" id="1.10.268.10:FF:000001">
    <property type="entry name" value="DNA gyrase subunit A"/>
    <property type="match status" value="1"/>
</dbReference>
<dbReference type="PANTHER" id="PTHR43493">
    <property type="entry name" value="DNA GYRASE/TOPOISOMERASE SUBUNIT A"/>
    <property type="match status" value="1"/>
</dbReference>
<dbReference type="Gene3D" id="1.10.268.10">
    <property type="entry name" value="Topoisomerase, domain 3"/>
    <property type="match status" value="1"/>
</dbReference>
<dbReference type="InterPro" id="IPR006691">
    <property type="entry name" value="GyrA/parC_rep"/>
</dbReference>
<accession>A0A516TPL8</accession>
<dbReference type="InterPro" id="IPR013760">
    <property type="entry name" value="Topo_IIA-like_dom_sf"/>
</dbReference>
<keyword evidence="9" id="KW-0963">Cytoplasm</keyword>
<dbReference type="FunFam" id="2.120.10.90:FF:000005">
    <property type="entry name" value="DNA topoisomerase 4 subunit A"/>
    <property type="match status" value="1"/>
</dbReference>
<comment type="subunit">
    <text evidence="9">Heterotetramer, composed of two GyrA and two GyrB chains. In the heterotetramer, GyrA contains the active site tyrosine that forms a transient covalent intermediate with DNA, while GyrB binds cofactors and catalyzes ATP hydrolysis.</text>
</comment>
<proteinExistence type="inferred from homology"/>
<dbReference type="InterPro" id="IPR002205">
    <property type="entry name" value="Topo_IIA_dom_A"/>
</dbReference>
<dbReference type="NCBIfam" id="NF004043">
    <property type="entry name" value="PRK05560.1"/>
    <property type="match status" value="1"/>
</dbReference>
<evidence type="ECO:0000256" key="6">
    <source>
        <dbReference type="ARBA" id="ARBA00023125"/>
    </source>
</evidence>
<dbReference type="InterPro" id="IPR035516">
    <property type="entry name" value="Gyrase/topoIV_suA_C"/>
</dbReference>